<evidence type="ECO:0000256" key="1">
    <source>
        <dbReference type="ARBA" id="ARBA00023125"/>
    </source>
</evidence>
<gene>
    <name evidence="2" type="ORF">IV50_GL001467</name>
</gene>
<dbReference type="Pfam" id="PF14278">
    <property type="entry name" value="TetR_C_8"/>
    <property type="match status" value="1"/>
</dbReference>
<dbReference type="OrthoDB" id="9810250at2"/>
<keyword evidence="1" id="KW-0238">DNA-binding</keyword>
<name>A0A0R2H6J8_WEIVI</name>
<dbReference type="AlphaFoldDB" id="A0A0R2H6J8"/>
<dbReference type="PANTHER" id="PTHR43479:SF7">
    <property type="entry name" value="TETR-FAMILY TRANSCRIPTIONAL REGULATOR"/>
    <property type="match status" value="1"/>
</dbReference>
<dbReference type="InterPro" id="IPR050624">
    <property type="entry name" value="HTH-type_Tx_Regulator"/>
</dbReference>
<comment type="caution">
    <text evidence="2">The sequence shown here is derived from an EMBL/GenBank/DDBJ whole genome shotgun (WGS) entry which is preliminary data.</text>
</comment>
<dbReference type="Proteomes" id="UP000051992">
    <property type="component" value="Unassembled WGS sequence"/>
</dbReference>
<evidence type="ECO:0000313" key="3">
    <source>
        <dbReference type="Proteomes" id="UP000051992"/>
    </source>
</evidence>
<dbReference type="RefSeq" id="WP_057747114.1">
    <property type="nucleotide sequence ID" value="NZ_BJLU01000010.1"/>
</dbReference>
<dbReference type="Pfam" id="PF00440">
    <property type="entry name" value="TetR_N"/>
    <property type="match status" value="1"/>
</dbReference>
<reference evidence="2 3" key="1">
    <citation type="journal article" date="2015" name="Genome Announc.">
        <title>Expanding the biotechnology potential of lactobacilli through comparative genomics of 213 strains and associated genera.</title>
        <authorList>
            <person name="Sun Z."/>
            <person name="Harris H.M."/>
            <person name="McCann A."/>
            <person name="Guo C."/>
            <person name="Argimon S."/>
            <person name="Zhang W."/>
            <person name="Yang X."/>
            <person name="Jeffery I.B."/>
            <person name="Cooney J.C."/>
            <person name="Kagawa T.F."/>
            <person name="Liu W."/>
            <person name="Song Y."/>
            <person name="Salvetti E."/>
            <person name="Wrobel A."/>
            <person name="Rasinkangas P."/>
            <person name="Parkhill J."/>
            <person name="Rea M.C."/>
            <person name="O'Sullivan O."/>
            <person name="Ritari J."/>
            <person name="Douillard F.P."/>
            <person name="Paul Ross R."/>
            <person name="Yang R."/>
            <person name="Briner A.E."/>
            <person name="Felis G.E."/>
            <person name="de Vos W.M."/>
            <person name="Barrangou R."/>
            <person name="Klaenhammer T.R."/>
            <person name="Caufield P.W."/>
            <person name="Cui Y."/>
            <person name="Zhang H."/>
            <person name="O'Toole P.W."/>
        </authorList>
    </citation>
    <scope>NUCLEOTIDE SEQUENCE [LARGE SCALE GENOMIC DNA]</scope>
    <source>
        <strain evidence="2 3">DSM 20410</strain>
    </source>
</reference>
<dbReference type="PATRIC" id="fig|1629.5.peg.1480"/>
<dbReference type="EMBL" id="JQBM01000006">
    <property type="protein sequence ID" value="KRN45740.1"/>
    <property type="molecule type" value="Genomic_DNA"/>
</dbReference>
<evidence type="ECO:0000313" key="2">
    <source>
        <dbReference type="EMBL" id="KRN45740.1"/>
    </source>
</evidence>
<dbReference type="GO" id="GO:0003677">
    <property type="term" value="F:DNA binding"/>
    <property type="evidence" value="ECO:0007669"/>
    <property type="project" value="UniProtKB-UniRule"/>
</dbReference>
<dbReference type="PANTHER" id="PTHR43479">
    <property type="entry name" value="ACREF/ENVCD OPERON REPRESSOR-RELATED"/>
    <property type="match status" value="1"/>
</dbReference>
<dbReference type="Gene3D" id="1.10.357.10">
    <property type="entry name" value="Tetracycline Repressor, domain 2"/>
    <property type="match status" value="1"/>
</dbReference>
<keyword evidence="3" id="KW-1185">Reference proteome</keyword>
<dbReference type="InterPro" id="IPR001647">
    <property type="entry name" value="HTH_TetR"/>
</dbReference>
<protein>
    <submittedName>
        <fullName evidence="2">Transcriptional regulator</fullName>
    </submittedName>
</protein>
<sequence>MRHSEQNAETEKQIKAAFIHVVELKGFNKVTITDIAKHAHVSRGTFYVHYVDKYDLLEKTEQEIFEKLQSHVVVERLEEPLLARTDEDIASSTYRIFNYYLEYINQERETIRVLLSPNGDPYFFDKIKQIIDQLFTNKLTELNGHFSDKLPISYSMELSITNLLNIVRHWLNSPDPESPDELAEILMQSRLLAPRDLLVFD</sequence>
<dbReference type="InterPro" id="IPR009057">
    <property type="entry name" value="Homeodomain-like_sf"/>
</dbReference>
<dbReference type="PROSITE" id="PS50977">
    <property type="entry name" value="HTH_TETR_2"/>
    <property type="match status" value="1"/>
</dbReference>
<organism evidence="2 3">
    <name type="scientific">Weissella viridescens</name>
    <name type="common">Lactobacillus viridescens</name>
    <dbReference type="NCBI Taxonomy" id="1629"/>
    <lineage>
        <taxon>Bacteria</taxon>
        <taxon>Bacillati</taxon>
        <taxon>Bacillota</taxon>
        <taxon>Bacilli</taxon>
        <taxon>Lactobacillales</taxon>
        <taxon>Lactobacillaceae</taxon>
        <taxon>Weissella</taxon>
    </lineage>
</organism>
<dbReference type="SUPFAM" id="SSF46689">
    <property type="entry name" value="Homeodomain-like"/>
    <property type="match status" value="1"/>
</dbReference>
<dbReference type="InterPro" id="IPR039532">
    <property type="entry name" value="TetR_C_Firmicutes"/>
</dbReference>
<proteinExistence type="predicted"/>
<accession>A0A0R2H6J8</accession>